<dbReference type="GO" id="GO:0015125">
    <property type="term" value="F:bile acid transmembrane transporter activity"/>
    <property type="evidence" value="ECO:0007669"/>
    <property type="project" value="TreeGrafter"/>
</dbReference>
<evidence type="ECO:0000313" key="13">
    <source>
        <dbReference type="RefSeq" id="XP_038833765.1"/>
    </source>
</evidence>
<evidence type="ECO:0000259" key="11">
    <source>
        <dbReference type="PROSITE" id="PS51465"/>
    </source>
</evidence>
<evidence type="ECO:0000256" key="9">
    <source>
        <dbReference type="SAM" id="MobiDB-lite"/>
    </source>
</evidence>
<evidence type="ECO:0000256" key="7">
    <source>
        <dbReference type="ARBA" id="ARBA00023157"/>
    </source>
</evidence>
<dbReference type="Pfam" id="PF03137">
    <property type="entry name" value="OATP"/>
    <property type="match status" value="1"/>
</dbReference>
<evidence type="ECO:0000256" key="8">
    <source>
        <dbReference type="RuleBase" id="RU362056"/>
    </source>
</evidence>
<dbReference type="SUPFAM" id="SSF100895">
    <property type="entry name" value="Kazal-type serine protease inhibitors"/>
    <property type="match status" value="1"/>
</dbReference>
<keyword evidence="5 8" id="KW-1133">Transmembrane helix</keyword>
<name>A0A8U0TZJ0_SALNM</name>
<evidence type="ECO:0000256" key="4">
    <source>
        <dbReference type="ARBA" id="ARBA00022692"/>
    </source>
</evidence>
<reference evidence="13" key="1">
    <citation type="submission" date="2025-08" db="UniProtKB">
        <authorList>
            <consortium name="RefSeq"/>
        </authorList>
    </citation>
    <scope>IDENTIFICATION</scope>
    <source>
        <tissue evidence="13">White muscle</tissue>
    </source>
</reference>
<feature type="transmembrane region" description="Helical" evidence="8">
    <location>
        <begin position="407"/>
        <end position="429"/>
    </location>
</feature>
<feature type="transmembrane region" description="Helical" evidence="8">
    <location>
        <begin position="342"/>
        <end position="363"/>
    </location>
</feature>
<proteinExistence type="inferred from homology"/>
<dbReference type="InterPro" id="IPR036058">
    <property type="entry name" value="Kazal_dom_sf"/>
</dbReference>
<dbReference type="OrthoDB" id="5062115at2759"/>
<feature type="transmembrane region" description="Helical" evidence="8">
    <location>
        <begin position="85"/>
        <end position="106"/>
    </location>
</feature>
<dbReference type="PANTHER" id="PTHR11388">
    <property type="entry name" value="ORGANIC ANION TRANSPORTER"/>
    <property type="match status" value="1"/>
</dbReference>
<dbReference type="PROSITE" id="PS51465">
    <property type="entry name" value="KAZAL_2"/>
    <property type="match status" value="1"/>
</dbReference>
<evidence type="ECO:0000256" key="5">
    <source>
        <dbReference type="ARBA" id="ARBA00022989"/>
    </source>
</evidence>
<feature type="transmembrane region" description="Helical" evidence="8">
    <location>
        <begin position="246"/>
        <end position="268"/>
    </location>
</feature>
<feature type="transmembrane region" description="Helical" evidence="8">
    <location>
        <begin position="53"/>
        <end position="78"/>
    </location>
</feature>
<dbReference type="Proteomes" id="UP000808372">
    <property type="component" value="Chromosome 38"/>
</dbReference>
<keyword evidence="12" id="KW-1185">Reference proteome</keyword>
<keyword evidence="4 8" id="KW-0812">Transmembrane</keyword>
<evidence type="ECO:0000313" key="12">
    <source>
        <dbReference type="Proteomes" id="UP000808372"/>
    </source>
</evidence>
<dbReference type="GeneID" id="120031961"/>
<feature type="domain" description="Major facilitator superfamily (MFS) profile" evidence="10">
    <location>
        <begin position="19"/>
        <end position="661"/>
    </location>
</feature>
<dbReference type="Pfam" id="PF07648">
    <property type="entry name" value="Kazal_2"/>
    <property type="match status" value="1"/>
</dbReference>
<keyword evidence="7" id="KW-1015">Disulfide bond</keyword>
<dbReference type="GO" id="GO:0015347">
    <property type="term" value="F:sodium-independent organic anion transmembrane transporter activity"/>
    <property type="evidence" value="ECO:0007669"/>
    <property type="project" value="TreeGrafter"/>
</dbReference>
<dbReference type="InterPro" id="IPR004156">
    <property type="entry name" value="OATP"/>
</dbReference>
<dbReference type="AlphaFoldDB" id="A0A8U0TZJ0"/>
<keyword evidence="6 8" id="KW-0472">Membrane</keyword>
<protein>
    <recommendedName>
        <fullName evidence="8">Solute carrier organic anion transporter family member</fullName>
    </recommendedName>
</protein>
<dbReference type="GO" id="GO:0006811">
    <property type="term" value="P:monoatomic ion transport"/>
    <property type="evidence" value="ECO:0007669"/>
    <property type="project" value="UniProtKB-KW"/>
</dbReference>
<feature type="transmembrane region" description="Helical" evidence="8">
    <location>
        <begin position="16"/>
        <end position="33"/>
    </location>
</feature>
<dbReference type="CTD" id="326845"/>
<dbReference type="GO" id="GO:0043252">
    <property type="term" value="P:sodium-independent organic anion transport"/>
    <property type="evidence" value="ECO:0007669"/>
    <property type="project" value="TreeGrafter"/>
</dbReference>
<evidence type="ECO:0000256" key="2">
    <source>
        <dbReference type="ARBA" id="ARBA00009657"/>
    </source>
</evidence>
<sequence length="705" mass="77202">MSVENKAPREPCCSKLKLFLVSLSFVYFAKAFGGSYMKSSITQIERRFDIPSSLIGVIDGSFEIGNLLVIAFVSYFGAKLHRPRLIGIGCLIMAAGAFLTALPHFFQGQYVYETTLSHIPEENTTESILPCLANTSHLVINDQDTAASKAACEKEAGSSLWIYVFLGNMLRGIGETPVMPLGVSYLDDYARKENTAIYLACLQTVGILGPVFGFMFGSFCAKIYVDIGSVDLESISINHKDSRWVGAWWLGFLVSGLLMLLSGIPFWFLPNTLAKQCKSPSKKKQKEDIQAKSSSDTSEVEQEQGSFLPEDNTEEDAPQPVTMAAMAKDFAPSLKRLFSNKVYLLIILTSVVAFNGFIGMITFKPKFMEQVYGQSPSKAIFLIGSMNLPAVAVGVIVGGLVMKRFKLSVLGAAQLSIMSSFLSFCLLLVQYFLQCDNSEVAGLTMTYQGATEVSYQQESLLSQCNMGCSCSLKHWDPVCARNGITYASPCLAGCQTSTGVGKEMEFHNCTCMQELNVGLMAPPTNMSAILGQCPRKSDCDRMFKFYMAVSVLGAFVSACGGTSGYIVLLRSIHPDLKSLALGMHTLIGRTLGGIPPPIYFGALIDRTCLKWGLKRCGGQGACRLYDSHAFRITFLGLVYCLYGMANLLWWVLYLQLSKRQKKLELRSQAKATALEANGNNNPNGHAMVSIFKNNDDLDRDSESTI</sequence>
<dbReference type="GO" id="GO:0016323">
    <property type="term" value="C:basolateral plasma membrane"/>
    <property type="evidence" value="ECO:0007669"/>
    <property type="project" value="TreeGrafter"/>
</dbReference>
<keyword evidence="8" id="KW-0406">Ion transport</keyword>
<dbReference type="SUPFAM" id="SSF103473">
    <property type="entry name" value="MFS general substrate transporter"/>
    <property type="match status" value="1"/>
</dbReference>
<dbReference type="RefSeq" id="XP_038833765.1">
    <property type="nucleotide sequence ID" value="XM_038977837.1"/>
</dbReference>
<dbReference type="InterPro" id="IPR020846">
    <property type="entry name" value="MFS_dom"/>
</dbReference>
<dbReference type="InterPro" id="IPR002350">
    <property type="entry name" value="Kazal_dom"/>
</dbReference>
<evidence type="ECO:0000256" key="3">
    <source>
        <dbReference type="ARBA" id="ARBA00022475"/>
    </source>
</evidence>
<feature type="transmembrane region" description="Helical" evidence="8">
    <location>
        <begin position="379"/>
        <end position="401"/>
    </location>
</feature>
<evidence type="ECO:0000256" key="6">
    <source>
        <dbReference type="ARBA" id="ARBA00023136"/>
    </source>
</evidence>
<evidence type="ECO:0000259" key="10">
    <source>
        <dbReference type="PROSITE" id="PS50850"/>
    </source>
</evidence>
<comment type="caution">
    <text evidence="8">Lacks conserved residue(s) required for the propagation of feature annotation.</text>
</comment>
<feature type="transmembrane region" description="Helical" evidence="8">
    <location>
        <begin position="545"/>
        <end position="568"/>
    </location>
</feature>
<feature type="transmembrane region" description="Helical" evidence="8">
    <location>
        <begin position="634"/>
        <end position="656"/>
    </location>
</feature>
<evidence type="ECO:0000256" key="1">
    <source>
        <dbReference type="ARBA" id="ARBA00004651"/>
    </source>
</evidence>
<dbReference type="NCBIfam" id="TIGR00805">
    <property type="entry name" value="oat"/>
    <property type="match status" value="1"/>
</dbReference>
<feature type="transmembrane region" description="Helical" evidence="8">
    <location>
        <begin position="196"/>
        <end position="225"/>
    </location>
</feature>
<comment type="similarity">
    <text evidence="2 8">Belongs to the organo anion transporter (TC 2.A.60) family.</text>
</comment>
<comment type="subcellular location">
    <subcellularLocation>
        <location evidence="1 8">Cell membrane</location>
        <topology evidence="1 8">Multi-pass membrane protein</topology>
    </subcellularLocation>
</comment>
<keyword evidence="3" id="KW-1003">Cell membrane</keyword>
<dbReference type="Gene3D" id="1.20.1250.20">
    <property type="entry name" value="MFS general substrate transporter like domains"/>
    <property type="match status" value="1"/>
</dbReference>
<organism evidence="12 13">
    <name type="scientific">Salvelinus namaycush</name>
    <name type="common">Lake trout</name>
    <name type="synonym">Salmo namaycush</name>
    <dbReference type="NCBI Taxonomy" id="8040"/>
    <lineage>
        <taxon>Eukaryota</taxon>
        <taxon>Metazoa</taxon>
        <taxon>Chordata</taxon>
        <taxon>Craniata</taxon>
        <taxon>Vertebrata</taxon>
        <taxon>Euteleostomi</taxon>
        <taxon>Actinopterygii</taxon>
        <taxon>Neopterygii</taxon>
        <taxon>Teleostei</taxon>
        <taxon>Protacanthopterygii</taxon>
        <taxon>Salmoniformes</taxon>
        <taxon>Salmonidae</taxon>
        <taxon>Salmoninae</taxon>
        <taxon>Salvelinus</taxon>
    </lineage>
</organism>
<feature type="domain" description="Kazal-like" evidence="11">
    <location>
        <begin position="458"/>
        <end position="513"/>
    </location>
</feature>
<gene>
    <name evidence="13" type="primary">slco1d1</name>
</gene>
<dbReference type="PROSITE" id="PS50850">
    <property type="entry name" value="MFS"/>
    <property type="match status" value="1"/>
</dbReference>
<keyword evidence="8" id="KW-0813">Transport</keyword>
<feature type="region of interest" description="Disordered" evidence="9">
    <location>
        <begin position="280"/>
        <end position="315"/>
    </location>
</feature>
<dbReference type="KEGG" id="snh:120031961"/>
<dbReference type="PANTHER" id="PTHR11388:SF89">
    <property type="entry name" value="SOLUTE CARRIER ORGANIC ANION TRANSPORTER FAMILY MEMBER 1B3"/>
    <property type="match status" value="1"/>
</dbReference>
<accession>A0A8U0TZJ0</accession>
<dbReference type="InterPro" id="IPR036259">
    <property type="entry name" value="MFS_trans_sf"/>
</dbReference>